<evidence type="ECO:0000256" key="2">
    <source>
        <dbReference type="SAM" id="MobiDB-lite"/>
    </source>
</evidence>
<evidence type="ECO:0000313" key="4">
    <source>
        <dbReference type="EMBL" id="KAE8671384.1"/>
    </source>
</evidence>
<evidence type="ECO:0000259" key="3">
    <source>
        <dbReference type="Pfam" id="PF14389"/>
    </source>
</evidence>
<proteinExistence type="predicted"/>
<keyword evidence="5" id="KW-1185">Reference proteome</keyword>
<dbReference type="AlphaFoldDB" id="A0A6A2YEL8"/>
<keyword evidence="4" id="KW-0378">Hydrolase</keyword>
<feature type="region of interest" description="Disordered" evidence="2">
    <location>
        <begin position="271"/>
        <end position="306"/>
    </location>
</feature>
<evidence type="ECO:0000256" key="1">
    <source>
        <dbReference type="SAM" id="Coils"/>
    </source>
</evidence>
<dbReference type="Proteomes" id="UP000436088">
    <property type="component" value="Unassembled WGS sequence"/>
</dbReference>
<gene>
    <name evidence="4" type="ORF">F3Y22_tig00111957pilonHSYRG00046</name>
</gene>
<feature type="coiled-coil region" evidence="1">
    <location>
        <begin position="69"/>
        <end position="132"/>
    </location>
</feature>
<dbReference type="GO" id="GO:0016787">
    <property type="term" value="F:hydrolase activity"/>
    <property type="evidence" value="ECO:0007669"/>
    <property type="project" value="UniProtKB-KW"/>
</dbReference>
<feature type="domain" description="Ternary complex factor MIP1 leucine-zipper" evidence="3">
    <location>
        <begin position="67"/>
        <end position="143"/>
    </location>
</feature>
<accession>A0A6A2YEL8</accession>
<feature type="region of interest" description="Disordered" evidence="2">
    <location>
        <begin position="1"/>
        <end position="32"/>
    </location>
</feature>
<evidence type="ECO:0000313" key="5">
    <source>
        <dbReference type="Proteomes" id="UP000436088"/>
    </source>
</evidence>
<dbReference type="EMBL" id="VEPZ02001471">
    <property type="protein sequence ID" value="KAE8671384.1"/>
    <property type="molecule type" value="Genomic_DNA"/>
</dbReference>
<keyword evidence="1" id="KW-0175">Coiled coil</keyword>
<comment type="caution">
    <text evidence="4">The sequence shown here is derived from an EMBL/GenBank/DDBJ whole genome shotgun (WGS) entry which is preliminary data.</text>
</comment>
<feature type="compositionally biased region" description="Polar residues" evidence="2">
    <location>
        <begin position="283"/>
        <end position="306"/>
    </location>
</feature>
<feature type="compositionally biased region" description="Basic residues" evidence="2">
    <location>
        <begin position="1"/>
        <end position="11"/>
    </location>
</feature>
<reference evidence="4" key="1">
    <citation type="submission" date="2019-09" db="EMBL/GenBank/DDBJ databases">
        <title>Draft genome information of white flower Hibiscus syriacus.</title>
        <authorList>
            <person name="Kim Y.-M."/>
        </authorList>
    </citation>
    <scope>NUCLEOTIDE SEQUENCE [LARGE SCALE GENOMIC DNA]</scope>
    <source>
        <strain evidence="4">YM2019G1</strain>
    </source>
</reference>
<dbReference type="InterPro" id="IPR025757">
    <property type="entry name" value="MIP1_Leuzipper"/>
</dbReference>
<dbReference type="Pfam" id="PF14389">
    <property type="entry name" value="Lzipper-MIP1"/>
    <property type="match status" value="1"/>
</dbReference>
<organism evidence="4 5">
    <name type="scientific">Hibiscus syriacus</name>
    <name type="common">Rose of Sharon</name>
    <dbReference type="NCBI Taxonomy" id="106335"/>
    <lineage>
        <taxon>Eukaryota</taxon>
        <taxon>Viridiplantae</taxon>
        <taxon>Streptophyta</taxon>
        <taxon>Embryophyta</taxon>
        <taxon>Tracheophyta</taxon>
        <taxon>Spermatophyta</taxon>
        <taxon>Magnoliopsida</taxon>
        <taxon>eudicotyledons</taxon>
        <taxon>Gunneridae</taxon>
        <taxon>Pentapetalae</taxon>
        <taxon>rosids</taxon>
        <taxon>malvids</taxon>
        <taxon>Malvales</taxon>
        <taxon>Malvaceae</taxon>
        <taxon>Malvoideae</taxon>
        <taxon>Hibiscus</taxon>
    </lineage>
</organism>
<name>A0A6A2YEL8_HIBSY</name>
<dbReference type="PANTHER" id="PTHR23054">
    <property type="entry name" value="TERNARY COMPLEX FACTOR MIP1, LEUCINE-ZIPPER-RELATED"/>
    <property type="match status" value="1"/>
</dbReference>
<protein>
    <submittedName>
        <fullName evidence="4">O-Glycosyl hydrolases family 17 protein</fullName>
    </submittedName>
</protein>
<dbReference type="PANTHER" id="PTHR23054:SF61">
    <property type="entry name" value="OS02G0153000 PROTEIN"/>
    <property type="match status" value="1"/>
</dbReference>
<sequence>MESTPRHRFSRHQQQPEFSGARISHDSSITNKQGRGGAMVDFWVHMNPTAAFIPDDEHDAAKPQMCNYRYQLEEEVKKLQQQLQEETHLHLALASAVEHCGSSSLGKLPDKAQELLDSMAVLEITVSKLEQEFVYLQYQLSQERNERHLSEYHLKHLPCHSTSLFDTFLGYLTEPIARICNEEEAEENTDDMLLPEALVDNNYIVENLWNHPNQLSEEMVLRLRDIFIFLADSSKLSSSSASSASPHCPLAHFLASSLDYVSTIFQWVSSPNPTRTKTRPTDRFTQPRATPICTNQKNSYPRATLH</sequence>